<reference evidence="2 3" key="1">
    <citation type="submission" date="2023-10" db="EMBL/GenBank/DDBJ databases">
        <title>Chromosome-scale genome assembly provides insights into flower coloration mechanisms of Canna indica.</title>
        <authorList>
            <person name="Li C."/>
        </authorList>
    </citation>
    <scope>NUCLEOTIDE SEQUENCE [LARGE SCALE GENOMIC DNA]</scope>
    <source>
        <tissue evidence="2">Flower</tissue>
    </source>
</reference>
<evidence type="ECO:0000256" key="1">
    <source>
        <dbReference type="SAM" id="MobiDB-lite"/>
    </source>
</evidence>
<proteinExistence type="predicted"/>
<dbReference type="EMBL" id="CP136895">
    <property type="protein sequence ID" value="WOL11016.1"/>
    <property type="molecule type" value="Genomic_DNA"/>
</dbReference>
<evidence type="ECO:0000313" key="3">
    <source>
        <dbReference type="Proteomes" id="UP001327560"/>
    </source>
</evidence>
<gene>
    <name evidence="2" type="ORF">Cni_G19777</name>
</gene>
<feature type="region of interest" description="Disordered" evidence="1">
    <location>
        <begin position="68"/>
        <end position="91"/>
    </location>
</feature>
<accession>A0AAQ3QFJ9</accession>
<sequence>MSEYEAQIKSLNEKWTMFNQLLQQQPRTFGAPPQLGLTSIMNQANLFHSHLGFSQYANVPKIAPQGDNARDSFSTYREHNEKGKEKGVAML</sequence>
<name>A0AAQ3QFJ9_9LILI</name>
<dbReference type="Proteomes" id="UP001327560">
    <property type="component" value="Chromosome 6"/>
</dbReference>
<feature type="compositionally biased region" description="Basic and acidic residues" evidence="1">
    <location>
        <begin position="76"/>
        <end position="91"/>
    </location>
</feature>
<evidence type="ECO:0000313" key="2">
    <source>
        <dbReference type="EMBL" id="WOL11016.1"/>
    </source>
</evidence>
<keyword evidence="3" id="KW-1185">Reference proteome</keyword>
<organism evidence="2 3">
    <name type="scientific">Canna indica</name>
    <name type="common">Indian-shot</name>
    <dbReference type="NCBI Taxonomy" id="4628"/>
    <lineage>
        <taxon>Eukaryota</taxon>
        <taxon>Viridiplantae</taxon>
        <taxon>Streptophyta</taxon>
        <taxon>Embryophyta</taxon>
        <taxon>Tracheophyta</taxon>
        <taxon>Spermatophyta</taxon>
        <taxon>Magnoliopsida</taxon>
        <taxon>Liliopsida</taxon>
        <taxon>Zingiberales</taxon>
        <taxon>Cannaceae</taxon>
        <taxon>Canna</taxon>
    </lineage>
</organism>
<protein>
    <submittedName>
        <fullName evidence="2">Uncharacterized protein</fullName>
    </submittedName>
</protein>
<dbReference type="AlphaFoldDB" id="A0AAQ3QFJ9"/>